<dbReference type="Proteomes" id="UP000789366">
    <property type="component" value="Unassembled WGS sequence"/>
</dbReference>
<keyword evidence="2" id="KW-1185">Reference proteome</keyword>
<feature type="non-terminal residue" evidence="1">
    <location>
        <position position="1"/>
    </location>
</feature>
<sequence length="128" mass="15324">WKELGLGDDCLKTNNLDDYMTLCYDFEQYNPEAVRLLTKEKLEEEYKKTKLEKIKKKQERLKKNLEFKEQEEMKMIVKRKAIVQFKEILEKEFNKCGQFKFALCSLTKFLIDNKPGNNNAEKKNSQTN</sequence>
<comment type="caution">
    <text evidence="1">The sequence shown here is derived from an EMBL/GenBank/DDBJ whole genome shotgun (WGS) entry which is preliminary data.</text>
</comment>
<protein>
    <submittedName>
        <fullName evidence="1">13842_t:CDS:1</fullName>
    </submittedName>
</protein>
<organism evidence="1 2">
    <name type="scientific">Cetraspora pellucida</name>
    <dbReference type="NCBI Taxonomy" id="1433469"/>
    <lineage>
        <taxon>Eukaryota</taxon>
        <taxon>Fungi</taxon>
        <taxon>Fungi incertae sedis</taxon>
        <taxon>Mucoromycota</taxon>
        <taxon>Glomeromycotina</taxon>
        <taxon>Glomeromycetes</taxon>
        <taxon>Diversisporales</taxon>
        <taxon>Gigasporaceae</taxon>
        <taxon>Cetraspora</taxon>
    </lineage>
</organism>
<name>A0ACA9L264_9GLOM</name>
<gene>
    <name evidence="1" type="ORF">SPELUC_LOCUS3032</name>
</gene>
<proteinExistence type="predicted"/>
<reference evidence="1" key="1">
    <citation type="submission" date="2021-06" db="EMBL/GenBank/DDBJ databases">
        <authorList>
            <person name="Kallberg Y."/>
            <person name="Tangrot J."/>
            <person name="Rosling A."/>
        </authorList>
    </citation>
    <scope>NUCLEOTIDE SEQUENCE</scope>
    <source>
        <strain evidence="1">28 12/20/2015</strain>
    </source>
</reference>
<evidence type="ECO:0000313" key="1">
    <source>
        <dbReference type="EMBL" id="CAG8501391.1"/>
    </source>
</evidence>
<accession>A0ACA9L264</accession>
<evidence type="ECO:0000313" key="2">
    <source>
        <dbReference type="Proteomes" id="UP000789366"/>
    </source>
</evidence>
<dbReference type="EMBL" id="CAJVPW010002210">
    <property type="protein sequence ID" value="CAG8501391.1"/>
    <property type="molecule type" value="Genomic_DNA"/>
</dbReference>